<accession>A0A7W5FHU8</accession>
<name>A0A7W5FHU8_9ACTN</name>
<sequence length="163" mass="18146">MTEFAPPPGQGYDLQRTYAENKPDFWFRWADRWWRLPNMHMLDFDIQVDVMGFQGRVSEDNPDVNALKAMVNDLFDLIMDAGHEGQASDWRAVKPRPLPMLMDLLSQWSEQSGVDEGESSASTSSSPSTGRPSKRTSKPSTASGSARRSTARPREAGALPANS</sequence>
<dbReference type="AlphaFoldDB" id="A0A7W5FHU8"/>
<evidence type="ECO:0000256" key="1">
    <source>
        <dbReference type="SAM" id="MobiDB-lite"/>
    </source>
</evidence>
<gene>
    <name evidence="2" type="ORF">FHR83_006717</name>
</gene>
<evidence type="ECO:0000313" key="3">
    <source>
        <dbReference type="Proteomes" id="UP000590749"/>
    </source>
</evidence>
<dbReference type="EMBL" id="JACHXF010000017">
    <property type="protein sequence ID" value="MBB3099011.1"/>
    <property type="molecule type" value="Genomic_DNA"/>
</dbReference>
<reference evidence="2 3" key="1">
    <citation type="submission" date="2020-08" db="EMBL/GenBank/DDBJ databases">
        <title>Genomic Encyclopedia of Type Strains, Phase III (KMG-III): the genomes of soil and plant-associated and newly described type strains.</title>
        <authorList>
            <person name="Whitman W."/>
        </authorList>
    </citation>
    <scope>NUCLEOTIDE SEQUENCE [LARGE SCALE GENOMIC DNA]</scope>
    <source>
        <strain evidence="2 3">CECT 3287</strain>
    </source>
</reference>
<feature type="compositionally biased region" description="Low complexity" evidence="1">
    <location>
        <begin position="119"/>
        <end position="131"/>
    </location>
</feature>
<keyword evidence="3" id="KW-1185">Reference proteome</keyword>
<organism evidence="2 3">
    <name type="scientific">Actinoplanes campanulatus</name>
    <dbReference type="NCBI Taxonomy" id="113559"/>
    <lineage>
        <taxon>Bacteria</taxon>
        <taxon>Bacillati</taxon>
        <taxon>Actinomycetota</taxon>
        <taxon>Actinomycetes</taxon>
        <taxon>Micromonosporales</taxon>
        <taxon>Micromonosporaceae</taxon>
        <taxon>Actinoplanes</taxon>
    </lineage>
</organism>
<dbReference type="Proteomes" id="UP000590749">
    <property type="component" value="Unassembled WGS sequence"/>
</dbReference>
<protein>
    <submittedName>
        <fullName evidence="2">Uncharacterized protein</fullName>
    </submittedName>
</protein>
<feature type="compositionally biased region" description="Low complexity" evidence="1">
    <location>
        <begin position="139"/>
        <end position="148"/>
    </location>
</feature>
<feature type="region of interest" description="Disordered" evidence="1">
    <location>
        <begin position="104"/>
        <end position="163"/>
    </location>
</feature>
<evidence type="ECO:0000313" key="2">
    <source>
        <dbReference type="EMBL" id="MBB3099011.1"/>
    </source>
</evidence>
<dbReference type="RefSeq" id="WP_183225097.1">
    <property type="nucleotide sequence ID" value="NZ_BMPW01000020.1"/>
</dbReference>
<comment type="caution">
    <text evidence="2">The sequence shown here is derived from an EMBL/GenBank/DDBJ whole genome shotgun (WGS) entry which is preliminary data.</text>
</comment>
<proteinExistence type="predicted"/>